<dbReference type="Pfam" id="PF06527">
    <property type="entry name" value="TniQ"/>
    <property type="match status" value="1"/>
</dbReference>
<evidence type="ECO:0000259" key="1">
    <source>
        <dbReference type="Pfam" id="PF06527"/>
    </source>
</evidence>
<protein>
    <submittedName>
        <fullName evidence="2">TniQ protein</fullName>
    </submittedName>
</protein>
<sequence>MGRLLQVPNPQTGESLKSFLSRISMANHYEYISWMYELCNFKNGKSLYRLTPRENDLNELSNLVGIPCEKLWGMTYVNEFNDRLSRDYYTQLIYKTGLVYKHSKVCPCCINEDKYEHKMWDLKINLACYKHKILLINECSKCHGFISYRRINVEYCNCGFPLMNLPKLHANKALIEISKLLQYSLNKISIKEETYNPFYELSLKNQVSLLTYFSKQLTLYLDYVKFTNNISTTNKNFQQIIIDAFEIFENWPNNFHSFLNKFRSTRIEKRGARLQLSGIYIGLHRKFTQPEFSFLRNEYYQSINKDKNRNHKVVRSKISLIEESNFLNSNEVTRLLKLKPSTVKKLIINGVLEGDYKDFSSHEQLLVPKESINKYHALLKNNLSLTEVAAMLDIGVRKVVELQNEGLINALLGPHMGINQWLFAKDSVDLLLSNLLSTVKIEDDKSGETINFRQATRIASFYKLKIGDFIKLLLKKEIIPYLIQPQNNGLNQIMFNKSDIEKTLKFYNERTGCVFNALEISRILGVCDGYVRFWINAGLIRSNSENQVKKVHINDLLNFQKKYISLQSLSAKLNIHSTKLRRLLLEQKIYPVLGMH</sequence>
<accession>A0A366EI08</accession>
<dbReference type="EMBL" id="QNRJ01000018">
    <property type="protein sequence ID" value="RBP02047.1"/>
    <property type="molecule type" value="Genomic_DNA"/>
</dbReference>
<reference evidence="2 3" key="1">
    <citation type="submission" date="2018-06" db="EMBL/GenBank/DDBJ databases">
        <title>Freshwater and sediment microbial communities from various areas in North America, analyzing microbe dynamics in response to fracking.</title>
        <authorList>
            <person name="Lamendella R."/>
        </authorList>
    </citation>
    <scope>NUCLEOTIDE SEQUENCE [LARGE SCALE GENOMIC DNA]</scope>
    <source>
        <strain evidence="2 3">97B</strain>
    </source>
</reference>
<organism evidence="2 3">
    <name type="scientific">Rossellomorea aquimaris</name>
    <dbReference type="NCBI Taxonomy" id="189382"/>
    <lineage>
        <taxon>Bacteria</taxon>
        <taxon>Bacillati</taxon>
        <taxon>Bacillota</taxon>
        <taxon>Bacilli</taxon>
        <taxon>Bacillales</taxon>
        <taxon>Bacillaceae</taxon>
        <taxon>Rossellomorea</taxon>
    </lineage>
</organism>
<gene>
    <name evidence="2" type="ORF">DET59_11817</name>
</gene>
<dbReference type="Proteomes" id="UP000252118">
    <property type="component" value="Unassembled WGS sequence"/>
</dbReference>
<dbReference type="OrthoDB" id="2585677at2"/>
<evidence type="ECO:0000313" key="3">
    <source>
        <dbReference type="Proteomes" id="UP000252118"/>
    </source>
</evidence>
<dbReference type="InterPro" id="IPR009492">
    <property type="entry name" value="TniQ"/>
</dbReference>
<proteinExistence type="predicted"/>
<dbReference type="AlphaFoldDB" id="A0A366EI08"/>
<dbReference type="RefSeq" id="WP_113970812.1">
    <property type="nucleotide sequence ID" value="NZ_QNRJ01000018.1"/>
</dbReference>
<comment type="caution">
    <text evidence="2">The sequence shown here is derived from an EMBL/GenBank/DDBJ whole genome shotgun (WGS) entry which is preliminary data.</text>
</comment>
<feature type="domain" description="TniQ" evidence="1">
    <location>
        <begin position="7"/>
        <end position="135"/>
    </location>
</feature>
<name>A0A366EI08_9BACI</name>
<evidence type="ECO:0000313" key="2">
    <source>
        <dbReference type="EMBL" id="RBP02047.1"/>
    </source>
</evidence>